<protein>
    <submittedName>
        <fullName evidence="3">Amylo-alpha-1,6-glucosidase</fullName>
    </submittedName>
</protein>
<dbReference type="OrthoDB" id="9759959at2"/>
<feature type="domain" description="Putative glycogen debranching enzyme N-terminal" evidence="1">
    <location>
        <begin position="36"/>
        <end position="227"/>
    </location>
</feature>
<feature type="domain" description="Mannosylglycerate hydrolase MGH1-like glycoside hydrolase" evidence="2">
    <location>
        <begin position="309"/>
        <end position="615"/>
    </location>
</feature>
<dbReference type="InterPro" id="IPR054491">
    <property type="entry name" value="MGH1-like_GH"/>
</dbReference>
<dbReference type="InterPro" id="IPR032856">
    <property type="entry name" value="GDE_N_bis"/>
</dbReference>
<name>A0A2U1V361_9PROT</name>
<sequence>MDRPMDISAPGAPHPDDDGFPVAATASLQEGRSTTLKHGDTFALFDHAGDLGGGPEGLYHDDTRHLSHLSLWLNGARPLLLSAAVQDDNAALTCDLTNPDLPAGGGLEAVPNDLLHLRRSRFLWKGACHERLSLRNFDDRPHRLRLELRFAADFADLFEARGARRERRGTLHAPLQERDHVTLSYTGLDAQRRQTVLRFDPAPTRLEAQRAIYELTLPPRTRQAVFIEIGCNREPAPCTARQAFGLALREARRAQRRDATLRAGLDSSNDIFNETMRRAAADLSMLVTETPEGPYPYAGIPWYSTAFGRDALIAAWHTLWYSPALACGVLRFLAAHQATEEDPATDAEPGKILHETRQGEMALLGEVPFRRYYGSADATPLFVMLAGAYLDRTGDLATLRVLRPNIEAALGWIDRHGDTDGDGFVEYSRKRPDGLLNQGWKDSHDAIFHADGRLAEGPIALVELQAYVYGAWRAAARIFRRLGDPLAAEALDRRADALRLAFDARFWDEELGTYILALDGRKQPCRVRSSNAGHALFAGIALPERAARVAHTLLEPDSFSGWGIRTIAAGQSRYNPMSYHNGSVWPHDNALVAEGLARYGFRRQAAKVFSALFDAATYVELRRLPELFCGFPRRRGQGPTLYPVACAPQAWAATAPFALLGACLGLGFDAEEHCIRFDQPVLPRFLERLTLRSLRLGEGHLDIAFHRAGEEVGMQVLHRSGGLQAVLRSG</sequence>
<proteinExistence type="predicted"/>
<gene>
    <name evidence="3" type="ORF">CR165_13835</name>
</gene>
<dbReference type="SUPFAM" id="SSF48208">
    <property type="entry name" value="Six-hairpin glycosidases"/>
    <property type="match status" value="1"/>
</dbReference>
<dbReference type="Pfam" id="PF14742">
    <property type="entry name" value="GDE_N_bis"/>
    <property type="match status" value="1"/>
</dbReference>
<dbReference type="EMBL" id="PDOA01000008">
    <property type="protein sequence ID" value="PWC28358.1"/>
    <property type="molecule type" value="Genomic_DNA"/>
</dbReference>
<dbReference type="InterPro" id="IPR008928">
    <property type="entry name" value="6-hairpin_glycosidase_sf"/>
</dbReference>
<dbReference type="Gene3D" id="1.50.10.10">
    <property type="match status" value="1"/>
</dbReference>
<evidence type="ECO:0000259" key="2">
    <source>
        <dbReference type="Pfam" id="PF22422"/>
    </source>
</evidence>
<evidence type="ECO:0000313" key="3">
    <source>
        <dbReference type="EMBL" id="PWC28358.1"/>
    </source>
</evidence>
<evidence type="ECO:0000313" key="4">
    <source>
        <dbReference type="Proteomes" id="UP000245048"/>
    </source>
</evidence>
<dbReference type="AlphaFoldDB" id="A0A2U1V361"/>
<accession>A0A2U1V361</accession>
<evidence type="ECO:0000259" key="1">
    <source>
        <dbReference type="Pfam" id="PF14742"/>
    </source>
</evidence>
<reference evidence="4" key="1">
    <citation type="submission" date="2017-10" db="EMBL/GenBank/DDBJ databases">
        <authorList>
            <person name="Toshchakov S.V."/>
            <person name="Goeva M.A."/>
        </authorList>
    </citation>
    <scope>NUCLEOTIDE SEQUENCE [LARGE SCALE GENOMIC DNA]</scope>
    <source>
        <strain evidence="4">JR1/69-1-13</strain>
    </source>
</reference>
<dbReference type="InterPro" id="IPR012341">
    <property type="entry name" value="6hp_glycosidase-like_sf"/>
</dbReference>
<dbReference type="GO" id="GO:0005975">
    <property type="term" value="P:carbohydrate metabolic process"/>
    <property type="evidence" value="ECO:0007669"/>
    <property type="project" value="InterPro"/>
</dbReference>
<organism evidence="3 4">
    <name type="scientific">Teichococcus aestuarii</name>
    <dbReference type="NCBI Taxonomy" id="568898"/>
    <lineage>
        <taxon>Bacteria</taxon>
        <taxon>Pseudomonadati</taxon>
        <taxon>Pseudomonadota</taxon>
        <taxon>Alphaproteobacteria</taxon>
        <taxon>Acetobacterales</taxon>
        <taxon>Roseomonadaceae</taxon>
        <taxon>Roseomonas</taxon>
    </lineage>
</organism>
<keyword evidence="4" id="KW-1185">Reference proteome</keyword>
<dbReference type="Proteomes" id="UP000245048">
    <property type="component" value="Unassembled WGS sequence"/>
</dbReference>
<dbReference type="Pfam" id="PF22422">
    <property type="entry name" value="MGH1-like_GH"/>
    <property type="match status" value="1"/>
</dbReference>
<comment type="caution">
    <text evidence="3">The sequence shown here is derived from an EMBL/GenBank/DDBJ whole genome shotgun (WGS) entry which is preliminary data.</text>
</comment>